<proteinExistence type="predicted"/>
<evidence type="ECO:0000313" key="3">
    <source>
        <dbReference type="RefSeq" id="XP_071931634.1"/>
    </source>
</evidence>
<keyword evidence="2" id="KW-1185">Reference proteome</keyword>
<name>A0ABM4WIL8_COFAR</name>
<evidence type="ECO:0000313" key="2">
    <source>
        <dbReference type="Proteomes" id="UP001652660"/>
    </source>
</evidence>
<accession>A0ABM4WIL8</accession>
<reference evidence="3" key="1">
    <citation type="submission" date="2025-08" db="UniProtKB">
        <authorList>
            <consortium name="RefSeq"/>
        </authorList>
    </citation>
    <scope>IDENTIFICATION</scope>
    <source>
        <tissue evidence="3">Leaves</tissue>
    </source>
</reference>
<dbReference type="GeneID" id="140035271"/>
<dbReference type="Proteomes" id="UP001652660">
    <property type="component" value="Chromosome 2c"/>
</dbReference>
<organism evidence="2 3">
    <name type="scientific">Coffea arabica</name>
    <name type="common">Arabian coffee</name>
    <dbReference type="NCBI Taxonomy" id="13443"/>
    <lineage>
        <taxon>Eukaryota</taxon>
        <taxon>Viridiplantae</taxon>
        <taxon>Streptophyta</taxon>
        <taxon>Embryophyta</taxon>
        <taxon>Tracheophyta</taxon>
        <taxon>Spermatophyta</taxon>
        <taxon>Magnoliopsida</taxon>
        <taxon>eudicotyledons</taxon>
        <taxon>Gunneridae</taxon>
        <taxon>Pentapetalae</taxon>
        <taxon>asterids</taxon>
        <taxon>lamiids</taxon>
        <taxon>Gentianales</taxon>
        <taxon>Rubiaceae</taxon>
        <taxon>Ixoroideae</taxon>
        <taxon>Gardenieae complex</taxon>
        <taxon>Bertiereae - Coffeeae clade</taxon>
        <taxon>Coffeeae</taxon>
        <taxon>Coffea</taxon>
    </lineage>
</organism>
<feature type="region of interest" description="Disordered" evidence="1">
    <location>
        <begin position="1"/>
        <end position="70"/>
    </location>
</feature>
<feature type="compositionally biased region" description="Basic and acidic residues" evidence="1">
    <location>
        <begin position="8"/>
        <end position="26"/>
    </location>
</feature>
<dbReference type="InterPro" id="IPR006462">
    <property type="entry name" value="MS5"/>
</dbReference>
<gene>
    <name evidence="3" type="primary">LOC140035271</name>
</gene>
<dbReference type="PANTHER" id="PTHR31260:SF28">
    <property type="entry name" value="CYSTATIN DOMAIN PROTEIN"/>
    <property type="match status" value="1"/>
</dbReference>
<dbReference type="RefSeq" id="XP_071931634.1">
    <property type="nucleotide sequence ID" value="XM_072075533.1"/>
</dbReference>
<evidence type="ECO:0000256" key="1">
    <source>
        <dbReference type="SAM" id="MobiDB-lite"/>
    </source>
</evidence>
<dbReference type="PANTHER" id="PTHR31260">
    <property type="entry name" value="CYSTATIN/MONELLIN SUPERFAMILY PROTEIN"/>
    <property type="match status" value="1"/>
</dbReference>
<sequence>MTRRSGKREKAISSTSDDRRKPEKSGAEAPPKAVGESGSSRKVLGLKKDNRHKKIMRNYRKMQRARRKDPYADFRQYPTNKLADLDLIHNYIRQLKESDGFDVDVYPGLCFAAVYVPRPEFKEPCQLRTDAIEMSQLALAQFNSDNRESKGVPYEFQGIERVVSYSCNGEIFLITFQAREAETDDIKTFQAKVFDPPGLDEEEEREVMLVRLKEF</sequence>
<feature type="compositionally biased region" description="Basic residues" evidence="1">
    <location>
        <begin position="49"/>
        <end position="67"/>
    </location>
</feature>
<protein>
    <submittedName>
        <fullName evidence="3">Uncharacterized protein</fullName>
    </submittedName>
</protein>